<proteinExistence type="predicted"/>
<protein>
    <submittedName>
        <fullName evidence="1">Uncharacterized protein</fullName>
    </submittedName>
</protein>
<reference evidence="2" key="1">
    <citation type="journal article" date="2022" name="Mol. Ecol. Resour.">
        <title>The genomes of chicory, endive, great burdock and yacon provide insights into Asteraceae palaeo-polyploidization history and plant inulin production.</title>
        <authorList>
            <person name="Fan W."/>
            <person name="Wang S."/>
            <person name="Wang H."/>
            <person name="Wang A."/>
            <person name="Jiang F."/>
            <person name="Liu H."/>
            <person name="Zhao H."/>
            <person name="Xu D."/>
            <person name="Zhang Y."/>
        </authorList>
    </citation>
    <scope>NUCLEOTIDE SEQUENCE [LARGE SCALE GENOMIC DNA]</scope>
    <source>
        <strain evidence="2">cv. Yunnan</strain>
    </source>
</reference>
<evidence type="ECO:0000313" key="1">
    <source>
        <dbReference type="EMBL" id="KAI3712125.1"/>
    </source>
</evidence>
<reference evidence="1 2" key="2">
    <citation type="journal article" date="2022" name="Mol. Ecol. Resour.">
        <title>The genomes of chicory, endive, great burdock and yacon provide insights into Asteraceae paleo-polyploidization history and plant inulin production.</title>
        <authorList>
            <person name="Fan W."/>
            <person name="Wang S."/>
            <person name="Wang H."/>
            <person name="Wang A."/>
            <person name="Jiang F."/>
            <person name="Liu H."/>
            <person name="Zhao H."/>
            <person name="Xu D."/>
            <person name="Zhang Y."/>
        </authorList>
    </citation>
    <scope>NUCLEOTIDE SEQUENCE [LARGE SCALE GENOMIC DNA]</scope>
    <source>
        <strain evidence="2">cv. Yunnan</strain>
        <tissue evidence="1">Leaves</tissue>
    </source>
</reference>
<evidence type="ECO:0000313" key="2">
    <source>
        <dbReference type="Proteomes" id="UP001056120"/>
    </source>
</evidence>
<keyword evidence="2" id="KW-1185">Reference proteome</keyword>
<accession>A0ACB9AR60</accession>
<name>A0ACB9AR60_9ASTR</name>
<sequence length="281" mass="32233">MFNNVGNRGGRFHAFVVAHDLDHNTNGRGVRQFKTALLQRLEQDEEVTYRKRKEKSDVREVRRVYRKYKDYVIKHGGESTLENRDALIKAGAIAAVLYEVCNTLTKAAGKQAHADNDVKRPEFYDFNILPLDQGGVHQAIMQLPEIKAAFGAVRNVQVSRWRFRRADEEILQELYRMVQILREEEQHKMAHDLHSMLMGATILSAGESFTPAYGGSPESFLNDVVTPIYNVIQQSPEDLKSKNTKGWDKFKTDKRKEKNDEEAQNAHTCFHPLSIPFWSTG</sequence>
<dbReference type="Proteomes" id="UP001056120">
    <property type="component" value="Linkage Group LG24"/>
</dbReference>
<organism evidence="1 2">
    <name type="scientific">Smallanthus sonchifolius</name>
    <dbReference type="NCBI Taxonomy" id="185202"/>
    <lineage>
        <taxon>Eukaryota</taxon>
        <taxon>Viridiplantae</taxon>
        <taxon>Streptophyta</taxon>
        <taxon>Embryophyta</taxon>
        <taxon>Tracheophyta</taxon>
        <taxon>Spermatophyta</taxon>
        <taxon>Magnoliopsida</taxon>
        <taxon>eudicotyledons</taxon>
        <taxon>Gunneridae</taxon>
        <taxon>Pentapetalae</taxon>
        <taxon>asterids</taxon>
        <taxon>campanulids</taxon>
        <taxon>Asterales</taxon>
        <taxon>Asteraceae</taxon>
        <taxon>Asteroideae</taxon>
        <taxon>Heliantheae alliance</taxon>
        <taxon>Millerieae</taxon>
        <taxon>Smallanthus</taxon>
    </lineage>
</organism>
<dbReference type="EMBL" id="CM042041">
    <property type="protein sequence ID" value="KAI3712125.1"/>
    <property type="molecule type" value="Genomic_DNA"/>
</dbReference>
<comment type="caution">
    <text evidence="1">The sequence shown here is derived from an EMBL/GenBank/DDBJ whole genome shotgun (WGS) entry which is preliminary data.</text>
</comment>
<gene>
    <name evidence="1" type="ORF">L1987_70674</name>
</gene>